<evidence type="ECO:0000313" key="2">
    <source>
        <dbReference type="EMBL" id="BDB97844.1"/>
    </source>
</evidence>
<dbReference type="PANTHER" id="PTHR42879:SF5">
    <property type="entry name" value="SHORT-CHAIN ALCOHOL DEHYDROGENASE"/>
    <property type="match status" value="1"/>
</dbReference>
<dbReference type="InterPro" id="IPR050259">
    <property type="entry name" value="SDR"/>
</dbReference>
<gene>
    <name evidence="2" type="ORF">SACC_08610</name>
</gene>
<keyword evidence="3" id="KW-1185">Reference proteome</keyword>
<dbReference type="EMBL" id="AP025226">
    <property type="protein sequence ID" value="BDB97844.1"/>
    <property type="molecule type" value="Genomic_DNA"/>
</dbReference>
<dbReference type="GeneID" id="68865602"/>
<dbReference type="SUPFAM" id="SSF51735">
    <property type="entry name" value="NAD(P)-binding Rossmann-fold domains"/>
    <property type="match status" value="1"/>
</dbReference>
<dbReference type="Proteomes" id="UP001319921">
    <property type="component" value="Chromosome"/>
</dbReference>
<dbReference type="Gene3D" id="3.40.50.720">
    <property type="entry name" value="NAD(P)-binding Rossmann-like Domain"/>
    <property type="match status" value="1"/>
</dbReference>
<dbReference type="InterPro" id="IPR036291">
    <property type="entry name" value="NAD(P)-bd_dom_sf"/>
</dbReference>
<organism evidence="2 3">
    <name type="scientific">Saccharolobus caldissimus</name>
    <dbReference type="NCBI Taxonomy" id="1702097"/>
    <lineage>
        <taxon>Archaea</taxon>
        <taxon>Thermoproteota</taxon>
        <taxon>Thermoprotei</taxon>
        <taxon>Sulfolobales</taxon>
        <taxon>Sulfolobaceae</taxon>
        <taxon>Saccharolobus</taxon>
    </lineage>
</organism>
<protein>
    <submittedName>
        <fullName evidence="2">3-oxoacyl-ACP reductase</fullName>
    </submittedName>
</protein>
<dbReference type="RefSeq" id="WP_229571811.1">
    <property type="nucleotide sequence ID" value="NZ_AP025226.1"/>
</dbReference>
<comment type="similarity">
    <text evidence="1">Belongs to the short-chain dehydrogenases/reductases (SDR) family.</text>
</comment>
<dbReference type="Pfam" id="PF13561">
    <property type="entry name" value="adh_short_C2"/>
    <property type="match status" value="1"/>
</dbReference>
<sequence>MNIDISGKRVLVTASTEGIGKGVAEAFLREGCNVIISSRSEEKVRKALTELKKISPSVWGFTADLTDDKSLESLVSKSFEIMHGIDILIVNSGNPPREPSYFFENSMEDWEYSIKLYLISAIKLVNLVYEYMKNQRWGRIFFLSSWTVKEPQRIFSLADISRASLIQMAKLLSKELGEFNITVNVILMGSFETEGAKKSLRKFAEKIGEPIDVVWKREVLSQIPLGRTGRIKEDLGSLLIFLSSDYGSYITGTTILIDGGMTRSI</sequence>
<evidence type="ECO:0000313" key="3">
    <source>
        <dbReference type="Proteomes" id="UP001319921"/>
    </source>
</evidence>
<dbReference type="KEGG" id="scas:SACC_08610"/>
<proteinExistence type="inferred from homology"/>
<dbReference type="PRINTS" id="PR00081">
    <property type="entry name" value="GDHRDH"/>
</dbReference>
<accession>A0AAQ4CPW3</accession>
<dbReference type="InterPro" id="IPR002347">
    <property type="entry name" value="SDR_fam"/>
</dbReference>
<name>A0AAQ4CPW3_9CREN</name>
<dbReference type="AlphaFoldDB" id="A0AAQ4CPW3"/>
<dbReference type="PANTHER" id="PTHR42879">
    <property type="entry name" value="3-OXOACYL-(ACYL-CARRIER-PROTEIN) REDUCTASE"/>
    <property type="match status" value="1"/>
</dbReference>
<reference evidence="2 3" key="1">
    <citation type="journal article" date="2022" name="Microbiol. Resour. Announc.">
        <title>Complete Genome Sequence of the Hyperthermophilic and Acidophilic Archaeon Saccharolobus caldissimus Strain HS-3T.</title>
        <authorList>
            <person name="Sakai H.D."/>
            <person name="Kurosawa N."/>
        </authorList>
    </citation>
    <scope>NUCLEOTIDE SEQUENCE [LARGE SCALE GENOMIC DNA]</scope>
    <source>
        <strain evidence="2 3">JCM32116</strain>
    </source>
</reference>
<dbReference type="CDD" id="cd05344">
    <property type="entry name" value="BKR_like_SDR_like"/>
    <property type="match status" value="1"/>
</dbReference>
<evidence type="ECO:0000256" key="1">
    <source>
        <dbReference type="ARBA" id="ARBA00006484"/>
    </source>
</evidence>